<accession>A0A8S1QTN5</accession>
<evidence type="ECO:0000313" key="2">
    <source>
        <dbReference type="Proteomes" id="UP000692954"/>
    </source>
</evidence>
<evidence type="ECO:0000313" key="1">
    <source>
        <dbReference type="EMBL" id="CAD8119126.1"/>
    </source>
</evidence>
<reference evidence="1" key="1">
    <citation type="submission" date="2021-01" db="EMBL/GenBank/DDBJ databases">
        <authorList>
            <consortium name="Genoscope - CEA"/>
            <person name="William W."/>
        </authorList>
    </citation>
    <scope>NUCLEOTIDE SEQUENCE</scope>
</reference>
<sequence>MINQSLNNQFLFFFIQLRGGGGGRRNEIYIINQQTIRINIILRIQKQVEYESFVLNFYNNRDYELQQNLSSSINILKLRFKLYKKLRRTLMLHEKLQYIFPECFPILNICFSENQTTIGKTELINKIFYQAVNLKPQTCVKQIKTQLTLCLTLVLGVLDNFAQQILMNLVRVTFQENQFHYLKFRLFNQIQKMNCQTDQIKYMKFFSSFKNRKFQNCVQLLEIQQTQQKIQRMIQQKSQLKYNRKWFGKFFKQFN</sequence>
<gene>
    <name evidence="1" type="ORF">PSON_ATCC_30995.1.T1200004</name>
</gene>
<dbReference type="AlphaFoldDB" id="A0A8S1QTN5"/>
<name>A0A8S1QTN5_9CILI</name>
<keyword evidence="2" id="KW-1185">Reference proteome</keyword>
<comment type="caution">
    <text evidence="1">The sequence shown here is derived from an EMBL/GenBank/DDBJ whole genome shotgun (WGS) entry which is preliminary data.</text>
</comment>
<organism evidence="1 2">
    <name type="scientific">Paramecium sonneborni</name>
    <dbReference type="NCBI Taxonomy" id="65129"/>
    <lineage>
        <taxon>Eukaryota</taxon>
        <taxon>Sar</taxon>
        <taxon>Alveolata</taxon>
        <taxon>Ciliophora</taxon>
        <taxon>Intramacronucleata</taxon>
        <taxon>Oligohymenophorea</taxon>
        <taxon>Peniculida</taxon>
        <taxon>Parameciidae</taxon>
        <taxon>Paramecium</taxon>
    </lineage>
</organism>
<proteinExistence type="predicted"/>
<dbReference type="EMBL" id="CAJJDN010000120">
    <property type="protein sequence ID" value="CAD8119126.1"/>
    <property type="molecule type" value="Genomic_DNA"/>
</dbReference>
<dbReference type="Proteomes" id="UP000692954">
    <property type="component" value="Unassembled WGS sequence"/>
</dbReference>
<protein>
    <submittedName>
        <fullName evidence="1">Uncharacterized protein</fullName>
    </submittedName>
</protein>